<accession>A0A0E9U9L5</accession>
<dbReference type="EMBL" id="GBXM01046165">
    <property type="protein sequence ID" value="JAH62412.1"/>
    <property type="molecule type" value="Transcribed_RNA"/>
</dbReference>
<proteinExistence type="predicted"/>
<name>A0A0E9U9L5_ANGAN</name>
<protein>
    <submittedName>
        <fullName evidence="1">Uncharacterized protein</fullName>
    </submittedName>
</protein>
<evidence type="ECO:0000313" key="1">
    <source>
        <dbReference type="EMBL" id="JAH62412.1"/>
    </source>
</evidence>
<sequence>MHSIFDGVSGDDVRVVAMQVVFDVSSV</sequence>
<reference evidence="1" key="1">
    <citation type="submission" date="2014-11" db="EMBL/GenBank/DDBJ databases">
        <authorList>
            <person name="Amaro Gonzalez C."/>
        </authorList>
    </citation>
    <scope>NUCLEOTIDE SEQUENCE</scope>
</reference>
<reference evidence="1" key="2">
    <citation type="journal article" date="2015" name="Fish Shellfish Immunol.">
        <title>Early steps in the European eel (Anguilla anguilla)-Vibrio vulnificus interaction in the gills: Role of the RtxA13 toxin.</title>
        <authorList>
            <person name="Callol A."/>
            <person name="Pajuelo D."/>
            <person name="Ebbesson L."/>
            <person name="Teles M."/>
            <person name="MacKenzie S."/>
            <person name="Amaro C."/>
        </authorList>
    </citation>
    <scope>NUCLEOTIDE SEQUENCE</scope>
</reference>
<dbReference type="AlphaFoldDB" id="A0A0E9U9L5"/>
<organism evidence="1">
    <name type="scientific">Anguilla anguilla</name>
    <name type="common">European freshwater eel</name>
    <name type="synonym">Muraena anguilla</name>
    <dbReference type="NCBI Taxonomy" id="7936"/>
    <lineage>
        <taxon>Eukaryota</taxon>
        <taxon>Metazoa</taxon>
        <taxon>Chordata</taxon>
        <taxon>Craniata</taxon>
        <taxon>Vertebrata</taxon>
        <taxon>Euteleostomi</taxon>
        <taxon>Actinopterygii</taxon>
        <taxon>Neopterygii</taxon>
        <taxon>Teleostei</taxon>
        <taxon>Anguilliformes</taxon>
        <taxon>Anguillidae</taxon>
        <taxon>Anguilla</taxon>
    </lineage>
</organism>